<accession>A0A9P3G9R8</accession>
<keyword evidence="2" id="KW-1185">Reference proteome</keyword>
<comment type="caution">
    <text evidence="1">The sequence shown here is derived from an EMBL/GenBank/DDBJ whole genome shotgun (WGS) entry which is preliminary data.</text>
</comment>
<protein>
    <submittedName>
        <fullName evidence="1">Uncharacterized protein</fullName>
    </submittedName>
</protein>
<reference evidence="1 2" key="1">
    <citation type="submission" date="2021-08" db="EMBL/GenBank/DDBJ databases">
        <title>Draft Genome Sequence of Phanerochaete sordida strain YK-624.</title>
        <authorList>
            <person name="Mori T."/>
            <person name="Dohra H."/>
            <person name="Suzuki T."/>
            <person name="Kawagishi H."/>
            <person name="Hirai H."/>
        </authorList>
    </citation>
    <scope>NUCLEOTIDE SEQUENCE [LARGE SCALE GENOMIC DNA]</scope>
    <source>
        <strain evidence="1 2">YK-624</strain>
    </source>
</reference>
<evidence type="ECO:0000313" key="2">
    <source>
        <dbReference type="Proteomes" id="UP000703269"/>
    </source>
</evidence>
<sequence length="125" mass="14081">MCEVFLAMAVLGLRPARRYAAQTRHVGAFWGHPSLCRHPEGSQQCLRGTDSDVRLLPSRMLLSSVLRGELSHVTEGDQYTLSLVITGFFRSHFLDSTVMETIGKVFRPFPSPFRRRGHPKLARAT</sequence>
<name>A0A9P3G9R8_9APHY</name>
<dbReference type="AlphaFoldDB" id="A0A9P3G9R8"/>
<evidence type="ECO:0000313" key="1">
    <source>
        <dbReference type="EMBL" id="GJE90419.1"/>
    </source>
</evidence>
<dbReference type="Proteomes" id="UP000703269">
    <property type="component" value="Unassembled WGS sequence"/>
</dbReference>
<proteinExistence type="predicted"/>
<gene>
    <name evidence="1" type="ORF">PsYK624_065520</name>
</gene>
<dbReference type="EMBL" id="BPQB01000016">
    <property type="protein sequence ID" value="GJE90419.1"/>
    <property type="molecule type" value="Genomic_DNA"/>
</dbReference>
<organism evidence="1 2">
    <name type="scientific">Phanerochaete sordida</name>
    <dbReference type="NCBI Taxonomy" id="48140"/>
    <lineage>
        <taxon>Eukaryota</taxon>
        <taxon>Fungi</taxon>
        <taxon>Dikarya</taxon>
        <taxon>Basidiomycota</taxon>
        <taxon>Agaricomycotina</taxon>
        <taxon>Agaricomycetes</taxon>
        <taxon>Polyporales</taxon>
        <taxon>Phanerochaetaceae</taxon>
        <taxon>Phanerochaete</taxon>
    </lineage>
</organism>